<dbReference type="InParanoid" id="A0A074YCT7"/>
<dbReference type="OMA" id="WIRRGAY"/>
<keyword evidence="1" id="KW-0812">Transmembrane</keyword>
<name>A0A074YCT7_AURSE</name>
<dbReference type="GeneID" id="25369927"/>
<keyword evidence="1" id="KW-0472">Membrane</keyword>
<dbReference type="Proteomes" id="UP000030641">
    <property type="component" value="Unassembled WGS sequence"/>
</dbReference>
<feature type="transmembrane region" description="Helical" evidence="1">
    <location>
        <begin position="15"/>
        <end position="43"/>
    </location>
</feature>
<evidence type="ECO:0000313" key="3">
    <source>
        <dbReference type="Proteomes" id="UP000030641"/>
    </source>
</evidence>
<dbReference type="HOGENOM" id="CLU_058483_0_0_1"/>
<accession>A0A074YCT7</accession>
<organism evidence="2 3">
    <name type="scientific">Aureobasidium subglaciale (strain EXF-2481)</name>
    <name type="common">Aureobasidium pullulans var. subglaciale</name>
    <dbReference type="NCBI Taxonomy" id="1043005"/>
    <lineage>
        <taxon>Eukaryota</taxon>
        <taxon>Fungi</taxon>
        <taxon>Dikarya</taxon>
        <taxon>Ascomycota</taxon>
        <taxon>Pezizomycotina</taxon>
        <taxon>Dothideomycetes</taxon>
        <taxon>Dothideomycetidae</taxon>
        <taxon>Dothideales</taxon>
        <taxon>Saccotheciaceae</taxon>
        <taxon>Aureobasidium</taxon>
    </lineage>
</organism>
<dbReference type="STRING" id="1043005.A0A074YCT7"/>
<dbReference type="InterPro" id="IPR036291">
    <property type="entry name" value="NAD(P)-bd_dom_sf"/>
</dbReference>
<dbReference type="EMBL" id="KL584764">
    <property type="protein sequence ID" value="KEQ93864.1"/>
    <property type="molecule type" value="Genomic_DNA"/>
</dbReference>
<proteinExistence type="predicted"/>
<evidence type="ECO:0000256" key="1">
    <source>
        <dbReference type="SAM" id="Phobius"/>
    </source>
</evidence>
<evidence type="ECO:0000313" key="2">
    <source>
        <dbReference type="EMBL" id="KEQ93864.1"/>
    </source>
</evidence>
<protein>
    <recommendedName>
        <fullName evidence="4">Fatty acid hydroxylase domain-containing protein</fullName>
    </recommendedName>
</protein>
<keyword evidence="3" id="KW-1185">Reference proteome</keyword>
<dbReference type="AlphaFoldDB" id="A0A074YCT7"/>
<sequence length="422" mass="47925">MGSQFDDRLAIWQTAIYASLAVAYFVLYYFSGTLLFDIIHFLLHKCARSPFRVLRQISKVHSVHHWYFDRHLRYNNRYKLANALTNLPLELSCQLVGSWLSQRALSMVLREDDQGFATAILHLTLCVEVIRVIVVVILEGKDSNHVGYLSVPKDGGWLLVGPEYHSLHHMYPDQFMGSVLRLFDWIMGTSSTLKNKRVTITGVGGALGAAIKKQLECENVESITALRFGVHFDEESVSEDSMKILAKTDILILTHGLRHGDVMKANYETSKRLVEVFSQQRKPRTGRRPTELPEVWYAGSESEMHPSWGNKSLAAYSASKRRFLPFAKSLYASDTVVYRHIVLAAFSSKMGPAIVSADWAAKWTMWWIRRGARYVPVTYTGLAYLHFFKFMFVVKAERSGVRFEIGGQAEVPTSKDGTKGKM</sequence>
<evidence type="ECO:0008006" key="4">
    <source>
        <dbReference type="Google" id="ProtNLM"/>
    </source>
</evidence>
<dbReference type="RefSeq" id="XP_013342220.1">
    <property type="nucleotide sequence ID" value="XM_013486766.1"/>
</dbReference>
<dbReference type="OrthoDB" id="4350666at2759"/>
<keyword evidence="1" id="KW-1133">Transmembrane helix</keyword>
<dbReference type="SUPFAM" id="SSF51735">
    <property type="entry name" value="NAD(P)-binding Rossmann-fold domains"/>
    <property type="match status" value="1"/>
</dbReference>
<reference evidence="2 3" key="1">
    <citation type="journal article" date="2014" name="BMC Genomics">
        <title>Genome sequencing of four Aureobasidium pullulans varieties: biotechnological potential, stress tolerance, and description of new species.</title>
        <authorList>
            <person name="Gostin Ar C."/>
            <person name="Ohm R.A."/>
            <person name="Kogej T."/>
            <person name="Sonjak S."/>
            <person name="Turk M."/>
            <person name="Zajc J."/>
            <person name="Zalar P."/>
            <person name="Grube M."/>
            <person name="Sun H."/>
            <person name="Han J."/>
            <person name="Sharma A."/>
            <person name="Chiniquy J."/>
            <person name="Ngan C.Y."/>
            <person name="Lipzen A."/>
            <person name="Barry K."/>
            <person name="Grigoriev I.V."/>
            <person name="Gunde-Cimerman N."/>
        </authorList>
    </citation>
    <scope>NUCLEOTIDE SEQUENCE [LARGE SCALE GENOMIC DNA]</scope>
    <source>
        <strain evidence="2 3">EXF-2481</strain>
    </source>
</reference>
<gene>
    <name evidence="2" type="ORF">AUEXF2481DRAFT_6436</name>
</gene>